<evidence type="ECO:0000313" key="6">
    <source>
        <dbReference type="EMBL" id="RSU15246.1"/>
    </source>
</evidence>
<dbReference type="PROSITE" id="PS50146">
    <property type="entry name" value="DAGK"/>
    <property type="match status" value="1"/>
</dbReference>
<evidence type="ECO:0000256" key="4">
    <source>
        <dbReference type="ARBA" id="ARBA00022840"/>
    </source>
</evidence>
<dbReference type="InterPro" id="IPR017438">
    <property type="entry name" value="ATP-NAD_kinase_N"/>
</dbReference>
<dbReference type="Gene3D" id="3.40.50.10330">
    <property type="entry name" value="Probable inorganic polyphosphate/atp-NAD kinase, domain 1"/>
    <property type="match status" value="1"/>
</dbReference>
<dbReference type="InterPro" id="IPR001206">
    <property type="entry name" value="Diacylglycerol_kinase_cat_dom"/>
</dbReference>
<dbReference type="GO" id="GO:0005524">
    <property type="term" value="F:ATP binding"/>
    <property type="evidence" value="ECO:0007669"/>
    <property type="project" value="UniProtKB-KW"/>
</dbReference>
<comment type="cofactor">
    <cofactor evidence="1">
        <name>Mg(2+)</name>
        <dbReference type="ChEBI" id="CHEBI:18420"/>
    </cofactor>
</comment>
<dbReference type="OrthoDB" id="142078at2"/>
<dbReference type="PANTHER" id="PTHR12358">
    <property type="entry name" value="SPHINGOSINE KINASE"/>
    <property type="match status" value="1"/>
</dbReference>
<gene>
    <name evidence="6" type="ORF">CBF29_02625</name>
</gene>
<dbReference type="SMART" id="SM00046">
    <property type="entry name" value="DAGKc"/>
    <property type="match status" value="1"/>
</dbReference>
<dbReference type="InterPro" id="IPR005218">
    <property type="entry name" value="Diacylglycerol/lipid_kinase"/>
</dbReference>
<sequence length="302" mass="33458">MEQKKAVSPIKKFIIYFNSSAGNSENNKIAERVQEIMSEHGHLTDILTRPTVEKALNALNMQIPHYDGIIAIGGDGTLNVVATAFIQAGKSIPLGIIPGGTINNFARRWKISLDVDKAVETILKGQTKKVGIGACNNQKAIVSSFTIGVLADISNDVRQQEKKKFGLIVYPLAAFKKIGRNKSHAVILESDHKKETMKTWIALITTTDSVGGIKYLPEDTNGFHVSILHDMGFKKLTSFLRYAFTGHLKKVKSVTYFDSKHIKLIASNEEDKIYSRIDGDASLALPLDLDWKKDFLTLFVPE</sequence>
<comment type="similarity">
    <text evidence="2">Belongs to the diacylglycerol/lipid kinase family.</text>
</comment>
<keyword evidence="3" id="KW-0547">Nucleotide-binding</keyword>
<dbReference type="Gene3D" id="2.60.200.40">
    <property type="match status" value="1"/>
</dbReference>
<name>A0A430B4G9_9ENTE</name>
<reference evidence="6 7" key="1">
    <citation type="submission" date="2017-05" db="EMBL/GenBank/DDBJ databases">
        <title>Vagococcus spp. assemblies.</title>
        <authorList>
            <person name="Gulvik C.A."/>
        </authorList>
    </citation>
    <scope>NUCLEOTIDE SEQUENCE [LARGE SCALE GENOMIC DNA]</scope>
    <source>
        <strain evidence="6 7">CCUG 51432</strain>
    </source>
</reference>
<dbReference type="InterPro" id="IPR016064">
    <property type="entry name" value="NAD/diacylglycerol_kinase_sf"/>
</dbReference>
<dbReference type="NCBIfam" id="TIGR00147">
    <property type="entry name" value="YegS/Rv2252/BmrU family lipid kinase"/>
    <property type="match status" value="1"/>
</dbReference>
<dbReference type="SUPFAM" id="SSF111331">
    <property type="entry name" value="NAD kinase/diacylglycerol kinase-like"/>
    <property type="match status" value="1"/>
</dbReference>
<evidence type="ECO:0000256" key="3">
    <source>
        <dbReference type="ARBA" id="ARBA00022741"/>
    </source>
</evidence>
<dbReference type="Pfam" id="PF00781">
    <property type="entry name" value="DAGK_cat"/>
    <property type="match status" value="1"/>
</dbReference>
<organism evidence="6 7">
    <name type="scientific">Vagococcus elongatus</name>
    <dbReference type="NCBI Taxonomy" id="180344"/>
    <lineage>
        <taxon>Bacteria</taxon>
        <taxon>Bacillati</taxon>
        <taxon>Bacillota</taxon>
        <taxon>Bacilli</taxon>
        <taxon>Lactobacillales</taxon>
        <taxon>Enterococcaceae</taxon>
        <taxon>Vagococcus</taxon>
    </lineage>
</organism>
<protein>
    <submittedName>
        <fullName evidence="6">Lipid kinase</fullName>
    </submittedName>
</protein>
<keyword evidence="6" id="KW-0418">Kinase</keyword>
<dbReference type="Proteomes" id="UP000287605">
    <property type="component" value="Unassembled WGS sequence"/>
</dbReference>
<accession>A0A430B4G9</accession>
<evidence type="ECO:0000313" key="7">
    <source>
        <dbReference type="Proteomes" id="UP000287605"/>
    </source>
</evidence>
<keyword evidence="7" id="KW-1185">Reference proteome</keyword>
<dbReference type="AlphaFoldDB" id="A0A430B4G9"/>
<dbReference type="InterPro" id="IPR050187">
    <property type="entry name" value="Lipid_Phosphate_FormReg"/>
</dbReference>
<proteinExistence type="inferred from homology"/>
<dbReference type="GO" id="GO:0008654">
    <property type="term" value="P:phospholipid biosynthetic process"/>
    <property type="evidence" value="ECO:0007669"/>
    <property type="project" value="InterPro"/>
</dbReference>
<keyword evidence="6" id="KW-0808">Transferase</keyword>
<evidence type="ECO:0000259" key="5">
    <source>
        <dbReference type="PROSITE" id="PS50146"/>
    </source>
</evidence>
<evidence type="ECO:0000256" key="2">
    <source>
        <dbReference type="ARBA" id="ARBA00005983"/>
    </source>
</evidence>
<feature type="domain" description="DAGKc" evidence="5">
    <location>
        <begin position="8"/>
        <end position="139"/>
    </location>
</feature>
<dbReference type="GO" id="GO:0016301">
    <property type="term" value="F:kinase activity"/>
    <property type="evidence" value="ECO:0007669"/>
    <property type="project" value="UniProtKB-KW"/>
</dbReference>
<keyword evidence="4" id="KW-0067">ATP-binding</keyword>
<dbReference type="PANTHER" id="PTHR12358:SF54">
    <property type="entry name" value="SPHINGOSINE KINASE RELATED PROTEIN"/>
    <property type="match status" value="1"/>
</dbReference>
<dbReference type="EMBL" id="NGKA01000002">
    <property type="protein sequence ID" value="RSU15246.1"/>
    <property type="molecule type" value="Genomic_DNA"/>
</dbReference>
<comment type="caution">
    <text evidence="6">The sequence shown here is derived from an EMBL/GenBank/DDBJ whole genome shotgun (WGS) entry which is preliminary data.</text>
</comment>
<evidence type="ECO:0000256" key="1">
    <source>
        <dbReference type="ARBA" id="ARBA00001946"/>
    </source>
</evidence>